<organism evidence="2 3">
    <name type="scientific">Lysinibacillus xylanilyticus</name>
    <dbReference type="NCBI Taxonomy" id="582475"/>
    <lineage>
        <taxon>Bacteria</taxon>
        <taxon>Bacillati</taxon>
        <taxon>Bacillota</taxon>
        <taxon>Bacilli</taxon>
        <taxon>Bacillales</taxon>
        <taxon>Bacillaceae</taxon>
        <taxon>Lysinibacillus</taxon>
    </lineage>
</organism>
<keyword evidence="1" id="KW-0175">Coiled coil</keyword>
<dbReference type="PATRIC" id="fig|582475.4.peg.4771"/>
<evidence type="ECO:0000256" key="1">
    <source>
        <dbReference type="SAM" id="Coils"/>
    </source>
</evidence>
<proteinExistence type="predicted"/>
<dbReference type="EMBL" id="LFXJ01000013">
    <property type="protein sequence ID" value="KMY28298.1"/>
    <property type="molecule type" value="Genomic_DNA"/>
</dbReference>
<dbReference type="AlphaFoldDB" id="A0A0K9F2J4"/>
<accession>A0A0K9F2J4</accession>
<dbReference type="GeneID" id="96601265"/>
<evidence type="ECO:0000313" key="2">
    <source>
        <dbReference type="EMBL" id="KMY28298.1"/>
    </source>
</evidence>
<name>A0A0K9F2J4_9BACI</name>
<protein>
    <recommendedName>
        <fullName evidence="4">Chitin-binding type-3 domain-containing protein</fullName>
    </recommendedName>
</protein>
<evidence type="ECO:0000313" key="3">
    <source>
        <dbReference type="Proteomes" id="UP000037326"/>
    </source>
</evidence>
<dbReference type="Proteomes" id="UP000037326">
    <property type="component" value="Unassembled WGS sequence"/>
</dbReference>
<feature type="coiled-coil region" evidence="1">
    <location>
        <begin position="73"/>
        <end position="107"/>
    </location>
</feature>
<evidence type="ECO:0008006" key="4">
    <source>
        <dbReference type="Google" id="ProtNLM"/>
    </source>
</evidence>
<dbReference type="RefSeq" id="WP_049669056.1">
    <property type="nucleotide sequence ID" value="NZ_LFXJ01000013.1"/>
</dbReference>
<gene>
    <name evidence="2" type="ORF">ACZ11_24025</name>
</gene>
<feature type="coiled-coil region" evidence="1">
    <location>
        <begin position="136"/>
        <end position="170"/>
    </location>
</feature>
<reference evidence="3" key="1">
    <citation type="submission" date="2015-07" db="EMBL/GenBank/DDBJ databases">
        <authorList>
            <person name="Liu B."/>
            <person name="Wang J."/>
            <person name="Zhu Y."/>
            <person name="Liu G."/>
            <person name="Chen Q."/>
            <person name="Lan J."/>
            <person name="Che J."/>
            <person name="Ge C."/>
            <person name="Shi H."/>
            <person name="Pan Z."/>
            <person name="Liu X."/>
        </authorList>
    </citation>
    <scope>NUCLEOTIDE SEQUENCE [LARGE SCALE GENOMIC DNA]</scope>
    <source>
        <strain evidence="3">DSM 23493</strain>
    </source>
</reference>
<comment type="caution">
    <text evidence="2">The sequence shown here is derived from an EMBL/GenBank/DDBJ whole genome shotgun (WGS) entry which is preliminary data.</text>
</comment>
<sequence length="930" mass="100779">MVINLHTTQSPVSRSERMKINENWQRIIEGLSRLQYQVNVLAGGKEVEDLLQRIEDAINNAYTSVTAAIKENNDATQEAINNVNISLEEALEKIATAIQEINTAITNANEATTNANQATSNANTAAQIANDKVTEATQMIESLASLKTQLEQIKQQLVAVNKEAEIAITNANNATLETRNAIQDTNTAITNAEVATQKANQVVQDINVVKDDLTQTVNDKITEADTAITNANHATDQAKQAAENVKGWGTAAVWSATTQYEKNNIVTNNGSTWQSLTTNINSVPSESNTDWILLAQRGVDGTGSVSKVASKSPDVDGNVSLIPADIGAETPHGAQEKANGIKEWVQAHGLGTDKPGLIASPDSLLNKTESGFWNVKNTPGSTVLPNDTEDFHVYVGMKANETNKKNYQTLLAISQETAKTYTRVITKDGQTKGHIEDSGWIEGGGSGSEGLKISAVPYDLTTTEENQKSWNLPENSYVKNNDFIIVFHNGFYLSPTSWNISGDAINGYTLNIPDNPIKEQIENNVRIIIFNNVPIDGTERFSGNLLEDGTVSIEKLGKEVQDAISNAGEKVEIVNDLTTGGADKVLSAEMGKDLKKQADEVTQTVTNLEQIVNQNHEEVTEHLADYVKHPAVATTTLVGNVYQVMLNPAPKEYVNSMGLVLTIDASYANDYYIKVNGLESKVVYTSKIGLAKNAKAGAILSFRYSATANGGQGAFILQGESEVEIGQQIITPKTTNQAILQGVHDGTGYVVGSPNLLSSNIKSGVNLFGVVGNYEPFALGFGSGAEFKIGSTYNTNLNFLGLPNYFGDILTGEVKSMKFVSTKTVTANIVFTLKRRKITEIYQADCDSFSVKNVTKGIYYRNASVIFSSGKDKMDIDVHNVEFIEGDTYEISLSGIRDSNSDYRGIVTGWEVTSNSNVSIFINPHLLKII</sequence>